<evidence type="ECO:0000313" key="3">
    <source>
        <dbReference type="Proteomes" id="UP001333110"/>
    </source>
</evidence>
<feature type="compositionally biased region" description="Basic and acidic residues" evidence="1">
    <location>
        <begin position="41"/>
        <end position="51"/>
    </location>
</feature>
<proteinExistence type="predicted"/>
<evidence type="ECO:0000256" key="1">
    <source>
        <dbReference type="SAM" id="MobiDB-lite"/>
    </source>
</evidence>
<protein>
    <submittedName>
        <fullName evidence="2">Uncharacterized protein</fullName>
    </submittedName>
</protein>
<keyword evidence="3" id="KW-1185">Reference proteome</keyword>
<sequence length="197" mass="22592">MALGSAWKNPMGYGLRDKKGPRYLADIQGSPPPSSGKTHPNKQEISRDSRRPAWMSQELLTKLRLKKEMYKRWKHREVTQEEYRATVQACRNSVRKAKADLELNLSRYGKGDKKDFYKYINSKRKATENVSLLLNGAGEPVTKKRLRYSTLALDLGEHLSTLDVQKSIRPGKFHIRVPRELADAIVRPISANFFHGN</sequence>
<reference evidence="2 3" key="1">
    <citation type="journal article" date="2023" name="J. Hered.">
        <title>Chromosome-level genome of the wood stork (Mycteria americana) provides insight into avian chromosome evolution.</title>
        <authorList>
            <person name="Flamio R. Jr."/>
            <person name="Ramstad K.M."/>
        </authorList>
    </citation>
    <scope>NUCLEOTIDE SEQUENCE [LARGE SCALE GENOMIC DNA]</scope>
    <source>
        <strain evidence="2">JAX WOST 10</strain>
    </source>
</reference>
<dbReference type="Proteomes" id="UP001333110">
    <property type="component" value="Unassembled WGS sequence"/>
</dbReference>
<gene>
    <name evidence="2" type="ORF">QYF61_006749</name>
</gene>
<evidence type="ECO:0000313" key="2">
    <source>
        <dbReference type="EMBL" id="KAK4815711.1"/>
    </source>
</evidence>
<comment type="caution">
    <text evidence="2">The sequence shown here is derived from an EMBL/GenBank/DDBJ whole genome shotgun (WGS) entry which is preliminary data.</text>
</comment>
<organism evidence="2 3">
    <name type="scientific">Mycteria americana</name>
    <name type="common">Wood stork</name>
    <dbReference type="NCBI Taxonomy" id="33587"/>
    <lineage>
        <taxon>Eukaryota</taxon>
        <taxon>Metazoa</taxon>
        <taxon>Chordata</taxon>
        <taxon>Craniata</taxon>
        <taxon>Vertebrata</taxon>
        <taxon>Euteleostomi</taxon>
        <taxon>Archelosauria</taxon>
        <taxon>Archosauria</taxon>
        <taxon>Dinosauria</taxon>
        <taxon>Saurischia</taxon>
        <taxon>Theropoda</taxon>
        <taxon>Coelurosauria</taxon>
        <taxon>Aves</taxon>
        <taxon>Neognathae</taxon>
        <taxon>Neoaves</taxon>
        <taxon>Aequornithes</taxon>
        <taxon>Ciconiiformes</taxon>
        <taxon>Ciconiidae</taxon>
        <taxon>Mycteria</taxon>
    </lineage>
</organism>
<dbReference type="EMBL" id="JAUNZN010000009">
    <property type="protein sequence ID" value="KAK4815711.1"/>
    <property type="molecule type" value="Genomic_DNA"/>
</dbReference>
<feature type="region of interest" description="Disordered" evidence="1">
    <location>
        <begin position="1"/>
        <end position="51"/>
    </location>
</feature>
<accession>A0AAN7N120</accession>
<dbReference type="AlphaFoldDB" id="A0AAN7N120"/>
<name>A0AAN7N120_MYCAM</name>